<accession>A0AAF0R2W2</accession>
<dbReference type="EMBL" id="CP133617">
    <property type="protein sequence ID" value="WMV33078.1"/>
    <property type="molecule type" value="Genomic_DNA"/>
</dbReference>
<protein>
    <recommendedName>
        <fullName evidence="3">Reverse transcriptase Ty1/copia-type domain-containing protein</fullName>
    </recommendedName>
</protein>
<organism evidence="4 5">
    <name type="scientific">Solanum verrucosum</name>
    <dbReference type="NCBI Taxonomy" id="315347"/>
    <lineage>
        <taxon>Eukaryota</taxon>
        <taxon>Viridiplantae</taxon>
        <taxon>Streptophyta</taxon>
        <taxon>Embryophyta</taxon>
        <taxon>Tracheophyta</taxon>
        <taxon>Spermatophyta</taxon>
        <taxon>Magnoliopsida</taxon>
        <taxon>eudicotyledons</taxon>
        <taxon>Gunneridae</taxon>
        <taxon>Pentapetalae</taxon>
        <taxon>asterids</taxon>
        <taxon>lamiids</taxon>
        <taxon>Solanales</taxon>
        <taxon>Solanaceae</taxon>
        <taxon>Solanoideae</taxon>
        <taxon>Solaneae</taxon>
        <taxon>Solanum</taxon>
    </lineage>
</organism>
<evidence type="ECO:0000259" key="3">
    <source>
        <dbReference type="Pfam" id="PF07727"/>
    </source>
</evidence>
<feature type="domain" description="Reverse transcriptase Ty1/copia-type" evidence="3">
    <location>
        <begin position="224"/>
        <end position="265"/>
    </location>
</feature>
<evidence type="ECO:0000256" key="1">
    <source>
        <dbReference type="SAM" id="MobiDB-lite"/>
    </source>
</evidence>
<dbReference type="InterPro" id="IPR013103">
    <property type="entry name" value="RVT_2"/>
</dbReference>
<name>A0AAF0R2W2_SOLVR</name>
<keyword evidence="2" id="KW-0472">Membrane</keyword>
<feature type="transmembrane region" description="Helical" evidence="2">
    <location>
        <begin position="322"/>
        <end position="343"/>
    </location>
</feature>
<dbReference type="Proteomes" id="UP001234989">
    <property type="component" value="Chromosome 6"/>
</dbReference>
<evidence type="ECO:0000313" key="4">
    <source>
        <dbReference type="EMBL" id="WMV33078.1"/>
    </source>
</evidence>
<proteinExistence type="predicted"/>
<keyword evidence="2" id="KW-0812">Transmembrane</keyword>
<evidence type="ECO:0000313" key="5">
    <source>
        <dbReference type="Proteomes" id="UP001234989"/>
    </source>
</evidence>
<dbReference type="Pfam" id="PF07727">
    <property type="entry name" value="RVT_2"/>
    <property type="match status" value="1"/>
</dbReference>
<feature type="region of interest" description="Disordered" evidence="1">
    <location>
        <begin position="179"/>
        <end position="198"/>
    </location>
</feature>
<keyword evidence="2" id="KW-1133">Transmembrane helix</keyword>
<keyword evidence="5" id="KW-1185">Reference proteome</keyword>
<reference evidence="4" key="1">
    <citation type="submission" date="2023-08" db="EMBL/GenBank/DDBJ databases">
        <title>A de novo genome assembly of Solanum verrucosum Schlechtendal, a Mexican diploid species geographically isolated from the other diploid A-genome species in potato relatives.</title>
        <authorList>
            <person name="Hosaka K."/>
        </authorList>
    </citation>
    <scope>NUCLEOTIDE SEQUENCE</scope>
    <source>
        <tissue evidence="4">Young leaves</tissue>
    </source>
</reference>
<dbReference type="AlphaFoldDB" id="A0AAF0R2W2"/>
<evidence type="ECO:0000256" key="2">
    <source>
        <dbReference type="SAM" id="Phobius"/>
    </source>
</evidence>
<gene>
    <name evidence="4" type="ORF">MTR67_026463</name>
</gene>
<sequence length="347" mass="38940">MSVLYHSCKANVVVGALTKLYMSSVTHVEEENKELAEEVHRLACLGVCLIDTIDGGVIGQNGSKSSFVVEVKEKQDSDPILLQLKGAVHQHKVEVFSSGGDGATDGGHPRPVGGTIHRRRALSVGHPEFPENSRPTAGSTDHRLDYGPWFRYHLSALRNQTTDLQDILSVRPRCVRQDADELSERGSPETQQCETQQEDDVLISQRQNRTFVRPTHFRDTNFEELNKNIYMEQPPGYVSNSHPDYVYILIKLLYGHKQAPRAWNNNDGVARLQGELALRFDIKKSGELHHFLGLEDWYTETLGGGTSHSAISQKLLAITRLAFLQFFNLFCSFLQVNVIALFLNPCT</sequence>